<feature type="region of interest" description="Disordered" evidence="1">
    <location>
        <begin position="279"/>
        <end position="320"/>
    </location>
</feature>
<keyword evidence="3" id="KW-0969">Cilium</keyword>
<keyword evidence="2" id="KW-1133">Transmembrane helix</keyword>
<accession>A0A7W8E2A8</accession>
<gene>
    <name evidence="3" type="ORF">HDF16_001388</name>
</gene>
<sequence>MLIDRVRPSLHLSAAKPVLASLLLFFQAAPHPEASPQHFRYQRTIRLPSSVTQLTGESCAVLDASVFTHASPSLKDLRIYAGNTEIPYAITLSEPLQQDTDDARILNLGTRSGHIVFDLAMPARPYTAVALDLDAHDFIATAEVSGSQQIAAPSPTSLGSFTLFDLTSQHLSHSTSLPLAESSFPYLHVDLSLAPAPGTSATAVSLNRPEIVKSASVPPSREAQTLYTTLQQTSALVQRGRETVATFQVPARVPIERIAFTLAPGYKGSFSRPVRIEARVTPGQKSDPSLNSSSDPSSEDDSATSAETSTGTILSVHKSEAGREIAQENLTIPTAIGANMQHFAELQVAIENGDDAPLPIATVQLQMRQRRICFDAATVTNSPLQLFYGDSTLEAPVYDYAKLFQPSATPLIATLTPEESNPTFTPRTDARPFTERHPELLWIVLLAVVCILALTAFRSAKKLPR</sequence>
<feature type="compositionally biased region" description="Low complexity" evidence="1">
    <location>
        <begin position="286"/>
        <end position="296"/>
    </location>
</feature>
<comment type="caution">
    <text evidence="3">The sequence shown here is derived from an EMBL/GenBank/DDBJ whole genome shotgun (WGS) entry which is preliminary data.</text>
</comment>
<reference evidence="3 4" key="1">
    <citation type="submission" date="2020-08" db="EMBL/GenBank/DDBJ databases">
        <title>Genomic Encyclopedia of Type Strains, Phase IV (KMG-V): Genome sequencing to study the core and pangenomes of soil and plant-associated prokaryotes.</title>
        <authorList>
            <person name="Whitman W."/>
        </authorList>
    </citation>
    <scope>NUCLEOTIDE SEQUENCE [LARGE SCALE GENOMIC DNA]</scope>
    <source>
        <strain evidence="3 4">M8UP14</strain>
    </source>
</reference>
<feature type="transmembrane region" description="Helical" evidence="2">
    <location>
        <begin position="440"/>
        <end position="457"/>
    </location>
</feature>
<keyword evidence="4" id="KW-1185">Reference proteome</keyword>
<keyword evidence="3" id="KW-0282">Flagellum</keyword>
<dbReference type="EMBL" id="JACHIP010000002">
    <property type="protein sequence ID" value="MBB5056703.1"/>
    <property type="molecule type" value="Genomic_DNA"/>
</dbReference>
<evidence type="ECO:0000256" key="1">
    <source>
        <dbReference type="SAM" id="MobiDB-lite"/>
    </source>
</evidence>
<evidence type="ECO:0000313" key="4">
    <source>
        <dbReference type="Proteomes" id="UP000540989"/>
    </source>
</evidence>
<dbReference type="RefSeq" id="WP_184214816.1">
    <property type="nucleotide sequence ID" value="NZ_JACHIP010000002.1"/>
</dbReference>
<dbReference type="AlphaFoldDB" id="A0A7W8E2A8"/>
<dbReference type="Proteomes" id="UP000540989">
    <property type="component" value="Unassembled WGS sequence"/>
</dbReference>
<proteinExistence type="predicted"/>
<dbReference type="Pfam" id="PF13163">
    <property type="entry name" value="DUF3999"/>
    <property type="match status" value="1"/>
</dbReference>
<name>A0A7W8E2A8_9BACT</name>
<keyword evidence="2" id="KW-0472">Membrane</keyword>
<protein>
    <submittedName>
        <fullName evidence="3">Anti-sigma28 factor (Negative regulator of flagellin synthesis)</fullName>
    </submittedName>
</protein>
<dbReference type="InterPro" id="IPR025060">
    <property type="entry name" value="DUF3999"/>
</dbReference>
<organism evidence="3 4">
    <name type="scientific">Granulicella aggregans</name>
    <dbReference type="NCBI Taxonomy" id="474949"/>
    <lineage>
        <taxon>Bacteria</taxon>
        <taxon>Pseudomonadati</taxon>
        <taxon>Acidobacteriota</taxon>
        <taxon>Terriglobia</taxon>
        <taxon>Terriglobales</taxon>
        <taxon>Acidobacteriaceae</taxon>
        <taxon>Granulicella</taxon>
    </lineage>
</organism>
<keyword evidence="3" id="KW-0966">Cell projection</keyword>
<keyword evidence="2" id="KW-0812">Transmembrane</keyword>
<evidence type="ECO:0000313" key="3">
    <source>
        <dbReference type="EMBL" id="MBB5056703.1"/>
    </source>
</evidence>
<evidence type="ECO:0000256" key="2">
    <source>
        <dbReference type="SAM" id="Phobius"/>
    </source>
</evidence>